<dbReference type="HOGENOM" id="CLU_138330_0_0_2"/>
<keyword evidence="1" id="KW-0472">Membrane</keyword>
<feature type="transmembrane region" description="Helical" evidence="1">
    <location>
        <begin position="67"/>
        <end position="88"/>
    </location>
</feature>
<accession>A0A0E3SPL0</accession>
<dbReference type="AlphaFoldDB" id="A0A0E3SPL0"/>
<dbReference type="STRING" id="1434104.MCMEM_0473"/>
<name>A0A0E3SPL0_METMT</name>
<evidence type="ECO:0000313" key="2">
    <source>
        <dbReference type="EMBL" id="AKB84526.1"/>
    </source>
</evidence>
<keyword evidence="1" id="KW-1133">Transmembrane helix</keyword>
<dbReference type="Proteomes" id="UP000033048">
    <property type="component" value="Chromosome"/>
</dbReference>
<proteinExistence type="predicted"/>
<protein>
    <submittedName>
        <fullName evidence="2">Uncharacterized protein</fullName>
    </submittedName>
</protein>
<reference evidence="2 3" key="1">
    <citation type="submission" date="2014-07" db="EMBL/GenBank/DDBJ databases">
        <title>Methanogenic archaea and the global carbon cycle.</title>
        <authorList>
            <person name="Henriksen J.R."/>
            <person name="Luke J."/>
            <person name="Reinhart S."/>
            <person name="Benedict M.N."/>
            <person name="Youngblut N.D."/>
            <person name="Metcalf M.E."/>
            <person name="Whitaker R.J."/>
            <person name="Metcalf W.W."/>
        </authorList>
    </citation>
    <scope>NUCLEOTIDE SEQUENCE [LARGE SCALE GENOMIC DNA]</scope>
    <source>
        <strain evidence="2 3">MM1</strain>
    </source>
</reference>
<keyword evidence="1" id="KW-0812">Transmembrane</keyword>
<sequence>MPGKFLIVVVSSRIILICGRTYHVSMVLSIILGSLALLAILIGLLLNIGVKKSDDSQGPVMYPKGYWLGRGIAIGILLGIPLGIVLGISTENIGLGIALGPAMGLALGSAIGSVLEKKHKENLRPLTEEERRVQRMLLVFTISFLILGVTVLFIIFYLLGRM</sequence>
<dbReference type="KEGG" id="mmet:MCMEM_0473"/>
<keyword evidence="3" id="KW-1185">Reference proteome</keyword>
<feature type="transmembrane region" description="Helical" evidence="1">
    <location>
        <begin position="136"/>
        <end position="159"/>
    </location>
</feature>
<gene>
    <name evidence="2" type="ORF">MCMEM_0473</name>
</gene>
<evidence type="ECO:0000256" key="1">
    <source>
        <dbReference type="SAM" id="Phobius"/>
    </source>
</evidence>
<feature type="transmembrane region" description="Helical" evidence="1">
    <location>
        <begin position="94"/>
        <end position="115"/>
    </location>
</feature>
<organism evidence="2 3">
    <name type="scientific">Methanococcoides methylutens MM1</name>
    <dbReference type="NCBI Taxonomy" id="1434104"/>
    <lineage>
        <taxon>Archaea</taxon>
        <taxon>Methanobacteriati</taxon>
        <taxon>Methanobacteriota</taxon>
        <taxon>Stenosarchaea group</taxon>
        <taxon>Methanomicrobia</taxon>
        <taxon>Methanosarcinales</taxon>
        <taxon>Methanosarcinaceae</taxon>
        <taxon>Methanococcoides</taxon>
    </lineage>
</organism>
<dbReference type="EMBL" id="CP009518">
    <property type="protein sequence ID" value="AKB84526.1"/>
    <property type="molecule type" value="Genomic_DNA"/>
</dbReference>
<evidence type="ECO:0000313" key="3">
    <source>
        <dbReference type="Proteomes" id="UP000033048"/>
    </source>
</evidence>
<feature type="transmembrane region" description="Helical" evidence="1">
    <location>
        <begin position="28"/>
        <end position="46"/>
    </location>
</feature>